<keyword evidence="6" id="KW-0067">ATP-binding</keyword>
<dbReference type="InterPro" id="IPR029016">
    <property type="entry name" value="GAF-like_dom_sf"/>
</dbReference>
<evidence type="ECO:0000313" key="9">
    <source>
        <dbReference type="EMBL" id="SDF63035.1"/>
    </source>
</evidence>
<keyword evidence="4" id="KW-0547">Nucleotide-binding</keyword>
<feature type="region of interest" description="Disordered" evidence="7">
    <location>
        <begin position="1"/>
        <end position="20"/>
    </location>
</feature>
<dbReference type="AlphaFoldDB" id="A0A1G7MML8"/>
<dbReference type="OrthoDB" id="3369at2157"/>
<dbReference type="RefSeq" id="WP_092692051.1">
    <property type="nucleotide sequence ID" value="NZ_FNBK01000008.1"/>
</dbReference>
<accession>A0A1G7MML8</accession>
<dbReference type="InterPro" id="IPR004358">
    <property type="entry name" value="Sig_transdc_His_kin-like_C"/>
</dbReference>
<dbReference type="SMART" id="SM00387">
    <property type="entry name" value="HATPase_c"/>
    <property type="match status" value="1"/>
</dbReference>
<dbReference type="PANTHER" id="PTHR44936:SF10">
    <property type="entry name" value="SENSOR PROTEIN RSTB"/>
    <property type="match status" value="1"/>
</dbReference>
<sequence>MSPDSDGSSKHSGPESQLKELHGATRELMQAGDEPEIAAIAVRAATSILDFPLSVFWKVPSDEDVLQAEAISEPLQEYVETPEEPNRVMRHEQGSWLWEYYEHGETKRVVVSEKDTASDAPLHGGITVPLADYGLLTAGTREKIEPTKQDERLADILGKNVLSALERVEHEQELREQRNNLDLLNRIVRHDIANNLQVISGHADSLQTVEHDDIRPQIDQVQQSARDASELLKTAGDLATVMCKTEWQTSPVPLAPELSSVIETVDSTYSDAQITITDELPSVQVQAGELLKSIFRNVLTNAVQHNDSEPPTVTVTATESNEVVDVEIADNGPGIPDDRKDEILQKGNKGPESAGTGIGLHLVETLSDAYGGGVSIEDNEPSGTVVTITLPKVGADS</sequence>
<proteinExistence type="predicted"/>
<comment type="catalytic activity">
    <reaction evidence="1">
        <text>ATP + protein L-histidine = ADP + protein N-phospho-L-histidine.</text>
        <dbReference type="EC" id="2.7.13.3"/>
    </reaction>
</comment>
<name>A0A1G7MML8_9EURY</name>
<reference evidence="10" key="1">
    <citation type="submission" date="2016-10" db="EMBL/GenBank/DDBJ databases">
        <authorList>
            <person name="Varghese N."/>
            <person name="Submissions S."/>
        </authorList>
    </citation>
    <scope>NUCLEOTIDE SEQUENCE [LARGE SCALE GENOMIC DNA]</scope>
    <source>
        <strain evidence="10">IBRC-M 10760</strain>
    </source>
</reference>
<dbReference type="Pfam" id="PF02518">
    <property type="entry name" value="HATPase_c"/>
    <property type="match status" value="1"/>
</dbReference>
<evidence type="ECO:0000256" key="3">
    <source>
        <dbReference type="ARBA" id="ARBA00022679"/>
    </source>
</evidence>
<dbReference type="Proteomes" id="UP000199076">
    <property type="component" value="Unassembled WGS sequence"/>
</dbReference>
<evidence type="ECO:0000256" key="5">
    <source>
        <dbReference type="ARBA" id="ARBA00022777"/>
    </source>
</evidence>
<evidence type="ECO:0000259" key="8">
    <source>
        <dbReference type="PROSITE" id="PS50109"/>
    </source>
</evidence>
<evidence type="ECO:0000256" key="1">
    <source>
        <dbReference type="ARBA" id="ARBA00000085"/>
    </source>
</evidence>
<evidence type="ECO:0000313" key="10">
    <source>
        <dbReference type="Proteomes" id="UP000199076"/>
    </source>
</evidence>
<dbReference type="Pfam" id="PF14689">
    <property type="entry name" value="SPOB_a"/>
    <property type="match status" value="1"/>
</dbReference>
<feature type="domain" description="Histidine kinase" evidence="8">
    <location>
        <begin position="187"/>
        <end position="394"/>
    </location>
</feature>
<evidence type="ECO:0000256" key="7">
    <source>
        <dbReference type="SAM" id="MobiDB-lite"/>
    </source>
</evidence>
<dbReference type="EC" id="2.7.13.3" evidence="2"/>
<dbReference type="PANTHER" id="PTHR44936">
    <property type="entry name" value="SENSOR PROTEIN CREC"/>
    <property type="match status" value="1"/>
</dbReference>
<dbReference type="GO" id="GO:0005524">
    <property type="term" value="F:ATP binding"/>
    <property type="evidence" value="ECO:0007669"/>
    <property type="project" value="UniProtKB-KW"/>
</dbReference>
<protein>
    <recommendedName>
        <fullName evidence="2">histidine kinase</fullName>
        <ecNumber evidence="2">2.7.13.3</ecNumber>
    </recommendedName>
</protein>
<dbReference type="InterPro" id="IPR036890">
    <property type="entry name" value="HATPase_C_sf"/>
</dbReference>
<keyword evidence="3" id="KW-0808">Transferase</keyword>
<keyword evidence="10" id="KW-1185">Reference proteome</keyword>
<dbReference type="SUPFAM" id="SSF55874">
    <property type="entry name" value="ATPase domain of HSP90 chaperone/DNA topoisomerase II/histidine kinase"/>
    <property type="match status" value="1"/>
</dbReference>
<dbReference type="InterPro" id="IPR050980">
    <property type="entry name" value="2C_sensor_his_kinase"/>
</dbReference>
<dbReference type="SUPFAM" id="SSF55781">
    <property type="entry name" value="GAF domain-like"/>
    <property type="match status" value="1"/>
</dbReference>
<dbReference type="GO" id="GO:0004673">
    <property type="term" value="F:protein histidine kinase activity"/>
    <property type="evidence" value="ECO:0007669"/>
    <property type="project" value="UniProtKB-EC"/>
</dbReference>
<keyword evidence="5 9" id="KW-0418">Kinase</keyword>
<organism evidence="9 10">
    <name type="scientific">Halorientalis regularis</name>
    <dbReference type="NCBI Taxonomy" id="660518"/>
    <lineage>
        <taxon>Archaea</taxon>
        <taxon>Methanobacteriati</taxon>
        <taxon>Methanobacteriota</taxon>
        <taxon>Stenosarchaea group</taxon>
        <taxon>Halobacteria</taxon>
        <taxon>Halobacteriales</taxon>
        <taxon>Haloarculaceae</taxon>
        <taxon>Halorientalis</taxon>
    </lineage>
</organism>
<dbReference type="InterPro" id="IPR039506">
    <property type="entry name" value="SPOB_a"/>
</dbReference>
<dbReference type="InterPro" id="IPR003594">
    <property type="entry name" value="HATPase_dom"/>
</dbReference>
<dbReference type="PROSITE" id="PS50109">
    <property type="entry name" value="HIS_KIN"/>
    <property type="match status" value="1"/>
</dbReference>
<dbReference type="InterPro" id="IPR005467">
    <property type="entry name" value="His_kinase_dom"/>
</dbReference>
<evidence type="ECO:0000256" key="4">
    <source>
        <dbReference type="ARBA" id="ARBA00022741"/>
    </source>
</evidence>
<gene>
    <name evidence="9" type="ORF">SAMN05216218_1083</name>
</gene>
<dbReference type="STRING" id="660518.SAMN05216218_1083"/>
<evidence type="ECO:0000256" key="6">
    <source>
        <dbReference type="ARBA" id="ARBA00022840"/>
    </source>
</evidence>
<dbReference type="PRINTS" id="PR00344">
    <property type="entry name" value="BCTRLSENSOR"/>
</dbReference>
<evidence type="ECO:0000256" key="2">
    <source>
        <dbReference type="ARBA" id="ARBA00012438"/>
    </source>
</evidence>
<feature type="compositionally biased region" description="Basic and acidic residues" evidence="7">
    <location>
        <begin position="7"/>
        <end position="20"/>
    </location>
</feature>
<dbReference type="CDD" id="cd00075">
    <property type="entry name" value="HATPase"/>
    <property type="match status" value="1"/>
</dbReference>
<dbReference type="EMBL" id="FNBK01000008">
    <property type="protein sequence ID" value="SDF63035.1"/>
    <property type="molecule type" value="Genomic_DNA"/>
</dbReference>
<dbReference type="Gene3D" id="3.30.565.10">
    <property type="entry name" value="Histidine kinase-like ATPase, C-terminal domain"/>
    <property type="match status" value="1"/>
</dbReference>
<dbReference type="Gene3D" id="3.30.450.40">
    <property type="match status" value="1"/>
</dbReference>